<sequence length="580" mass="61908">MNKRMSSRSRLTAVGLAGVMALGLSAAQLTGASAAEDAAAPAAAPESDLKIMGPKNVDAYAYPGENFAFLDSARYLAAPELGYEFATQRTSYGATPVMTVTTVDGKQRGKTVTVPQELVDGMNGLKDGLRVKIVNSQGKVLFDDKRTLCTGGYDTQRVAPTGPGEPSYPTWCGGDWFTRSVVFGIDQGWAANLDAFVDLNGVKIGHKLTMTTAITKPVAQFLGIPEDQRVLKQKVTVRNACTSYEWGCEGMAGEPREGFSTVGADVAELMQDVSPETAAMGGIQDPGVAERTPNLFLVDELEAEADAKASREPGTNGAAPKVAAPKADTLPDLVAEPAWSVGAERQGGKDRLTFNAHEWNAGPAPLVVEGFRRPNSAVMDAYQFFYEEGEQVASAKTGTMKFHAAPGHNHWHFLDFAQYDLVKTNGDLVTSSGKQSWCLVPTNAVDMLAEGAVWRPESIGLDSACGGKEATWMRETLPVGWGDTYSQYQTEAFDLTGVPNGTYKIRITVNPNGNLHEVTADNNVSHRKVILGGKPGARTVKVPKIDGVDTELYAEMAFEADTARAAVGTTTSSTTLSHDH</sequence>
<dbReference type="EMBL" id="BAAANL010000004">
    <property type="protein sequence ID" value="GAA1863398.1"/>
    <property type="molecule type" value="Genomic_DNA"/>
</dbReference>
<evidence type="ECO:0000256" key="1">
    <source>
        <dbReference type="SAM" id="SignalP"/>
    </source>
</evidence>
<keyword evidence="3" id="KW-1185">Reference proteome</keyword>
<dbReference type="Proteomes" id="UP001501094">
    <property type="component" value="Unassembled WGS sequence"/>
</dbReference>
<dbReference type="Pfam" id="PF01186">
    <property type="entry name" value="Lysyl_oxidase"/>
    <property type="match status" value="1"/>
</dbReference>
<feature type="signal peptide" evidence="1">
    <location>
        <begin position="1"/>
        <end position="26"/>
    </location>
</feature>
<reference evidence="2 3" key="1">
    <citation type="journal article" date="2019" name="Int. J. Syst. Evol. Microbiol.">
        <title>The Global Catalogue of Microorganisms (GCM) 10K type strain sequencing project: providing services to taxonomists for standard genome sequencing and annotation.</title>
        <authorList>
            <consortium name="The Broad Institute Genomics Platform"/>
            <consortium name="The Broad Institute Genome Sequencing Center for Infectious Disease"/>
            <person name="Wu L."/>
            <person name="Ma J."/>
        </authorList>
    </citation>
    <scope>NUCLEOTIDE SEQUENCE [LARGE SCALE GENOMIC DNA]</scope>
    <source>
        <strain evidence="2 3">JCM 14326</strain>
    </source>
</reference>
<dbReference type="RefSeq" id="WP_344102538.1">
    <property type="nucleotide sequence ID" value="NZ_BAAANL010000004.1"/>
</dbReference>
<accession>A0ABN2NDL1</accession>
<dbReference type="InterPro" id="IPR001695">
    <property type="entry name" value="Lysyl_oxidase"/>
</dbReference>
<proteinExistence type="predicted"/>
<keyword evidence="1" id="KW-0732">Signal</keyword>
<name>A0ABN2NDL1_9MICO</name>
<feature type="chain" id="PRO_5046849410" evidence="1">
    <location>
        <begin position="27"/>
        <end position="580"/>
    </location>
</feature>
<comment type="caution">
    <text evidence="2">The sequence shown here is derived from an EMBL/GenBank/DDBJ whole genome shotgun (WGS) entry which is preliminary data.</text>
</comment>
<evidence type="ECO:0000313" key="2">
    <source>
        <dbReference type="EMBL" id="GAA1863398.1"/>
    </source>
</evidence>
<evidence type="ECO:0000313" key="3">
    <source>
        <dbReference type="Proteomes" id="UP001501094"/>
    </source>
</evidence>
<organism evidence="2 3">
    <name type="scientific">Myceligenerans crystallogenes</name>
    <dbReference type="NCBI Taxonomy" id="316335"/>
    <lineage>
        <taxon>Bacteria</taxon>
        <taxon>Bacillati</taxon>
        <taxon>Actinomycetota</taxon>
        <taxon>Actinomycetes</taxon>
        <taxon>Micrococcales</taxon>
        <taxon>Promicromonosporaceae</taxon>
        <taxon>Myceligenerans</taxon>
    </lineage>
</organism>
<gene>
    <name evidence="2" type="ORF">GCM10009751_21580</name>
</gene>
<protein>
    <submittedName>
        <fullName evidence="2">Lysyl oxidase family protein</fullName>
    </submittedName>
</protein>